<protein>
    <submittedName>
        <fullName evidence="1">Uncharacterized protein</fullName>
    </submittedName>
</protein>
<name>A0ABS7G2A5_9ACTN</name>
<evidence type="ECO:0000313" key="2">
    <source>
        <dbReference type="Proteomes" id="UP000774570"/>
    </source>
</evidence>
<sequence length="133" mass="14166">MLPPRRAVEDVPAAPAEGCVAICDIRLEHGGLMGPPAVRRPLDLGWRVLLFSHAAPHRQVLEALAAGGGCRRRTSGAAVPADKVGEHPPDALRDVGRWLLRLPGDPLDGMELKPQTAARLWARRLGLCAGGEP</sequence>
<keyword evidence="2" id="KW-1185">Reference proteome</keyword>
<evidence type="ECO:0000313" key="1">
    <source>
        <dbReference type="EMBL" id="MBW8486611.1"/>
    </source>
</evidence>
<dbReference type="Proteomes" id="UP000774570">
    <property type="component" value="Unassembled WGS sequence"/>
</dbReference>
<reference evidence="1 2" key="1">
    <citation type="submission" date="2021-07" db="EMBL/GenBank/DDBJ databases">
        <title>Actinomadura sp. PM05-2 isolated from lichen.</title>
        <authorList>
            <person name="Somphong A."/>
            <person name="Phongsopitanun W."/>
            <person name="Tanasupawat S."/>
            <person name="Peongsungnone V."/>
        </authorList>
    </citation>
    <scope>NUCLEOTIDE SEQUENCE [LARGE SCALE GENOMIC DNA]</scope>
    <source>
        <strain evidence="1 2">PM05-2</strain>
    </source>
</reference>
<dbReference type="RefSeq" id="WP_220169851.1">
    <property type="nucleotide sequence ID" value="NZ_JAIBOA010000025.1"/>
</dbReference>
<dbReference type="EMBL" id="JAIBOA010000025">
    <property type="protein sequence ID" value="MBW8486611.1"/>
    <property type="molecule type" value="Genomic_DNA"/>
</dbReference>
<proteinExistence type="predicted"/>
<accession>A0ABS7G2A5</accession>
<organism evidence="1 2">
    <name type="scientific">Actinomadura parmotrematis</name>
    <dbReference type="NCBI Taxonomy" id="2864039"/>
    <lineage>
        <taxon>Bacteria</taxon>
        <taxon>Bacillati</taxon>
        <taxon>Actinomycetota</taxon>
        <taxon>Actinomycetes</taxon>
        <taxon>Streptosporangiales</taxon>
        <taxon>Thermomonosporaceae</taxon>
        <taxon>Actinomadura</taxon>
    </lineage>
</organism>
<gene>
    <name evidence="1" type="ORF">K1Y72_29880</name>
</gene>
<comment type="caution">
    <text evidence="1">The sequence shown here is derived from an EMBL/GenBank/DDBJ whole genome shotgun (WGS) entry which is preliminary data.</text>
</comment>